<dbReference type="Proteomes" id="UP000700334">
    <property type="component" value="Unassembled WGS sequence"/>
</dbReference>
<name>A0A8J6DV44_GALPY</name>
<accession>A0A8J6DV44</accession>
<dbReference type="AlphaFoldDB" id="A0A8J6DV44"/>
<evidence type="ECO:0000256" key="1">
    <source>
        <dbReference type="SAM" id="MobiDB-lite"/>
    </source>
</evidence>
<evidence type="ECO:0000259" key="2">
    <source>
        <dbReference type="Pfam" id="PF14048"/>
    </source>
</evidence>
<feature type="domain" description="Methyl-CpG binding protein 2/3 C-terminal" evidence="2">
    <location>
        <begin position="81"/>
        <end position="170"/>
    </location>
</feature>
<dbReference type="OrthoDB" id="10072024at2759"/>
<evidence type="ECO:0000259" key="3">
    <source>
        <dbReference type="Pfam" id="PF16564"/>
    </source>
</evidence>
<evidence type="ECO:0000313" key="5">
    <source>
        <dbReference type="Proteomes" id="UP000700334"/>
    </source>
</evidence>
<evidence type="ECO:0000313" key="4">
    <source>
        <dbReference type="EMBL" id="KAG8523012.1"/>
    </source>
</evidence>
<reference evidence="4" key="1">
    <citation type="journal article" date="2021" name="Evol. Appl.">
        <title>The genome of the Pyrenean desman and the effects of bottlenecks and inbreeding on the genomic landscape of an endangered species.</title>
        <authorList>
            <person name="Escoda L."/>
            <person name="Castresana J."/>
        </authorList>
    </citation>
    <scope>NUCLEOTIDE SEQUENCE</scope>
    <source>
        <strain evidence="4">IBE-C5619</strain>
    </source>
</reference>
<feature type="region of interest" description="Disordered" evidence="1">
    <location>
        <begin position="177"/>
        <end position="200"/>
    </location>
</feature>
<dbReference type="InterPro" id="IPR025884">
    <property type="entry name" value="MeCpG-bd_2/3_C_dom"/>
</dbReference>
<sequence>MVKTSQKKPHDYGKHFKTKSDLSISIPLRMSSYICKRPVTIISSHPDNEVRYHHWEETLDKPQQFWWQKRLQGLQAYSSTGEELSTLHFIKNFQHLLPTCRGESPSGILAGSLHSCPVSTAVQISDLGGVISGSALGITQFPYRRLVTEEDIRTQERKVKMARERLARAMVLDNLASEVEKERGQKGHPQKHYEKQRRRC</sequence>
<gene>
    <name evidence="4" type="ORF">J0S82_015452</name>
</gene>
<dbReference type="InterPro" id="IPR032343">
    <property type="entry name" value="MBD2/MBD3_p55-bd"/>
</dbReference>
<dbReference type="GO" id="GO:0005634">
    <property type="term" value="C:nucleus"/>
    <property type="evidence" value="ECO:0007669"/>
    <property type="project" value="UniProtKB-ARBA"/>
</dbReference>
<proteinExistence type="predicted"/>
<organism evidence="4 5">
    <name type="scientific">Galemys pyrenaicus</name>
    <name type="common">Iberian desman</name>
    <name type="synonym">Pyrenean desman</name>
    <dbReference type="NCBI Taxonomy" id="202257"/>
    <lineage>
        <taxon>Eukaryota</taxon>
        <taxon>Metazoa</taxon>
        <taxon>Chordata</taxon>
        <taxon>Craniata</taxon>
        <taxon>Vertebrata</taxon>
        <taxon>Euteleostomi</taxon>
        <taxon>Mammalia</taxon>
        <taxon>Eutheria</taxon>
        <taxon>Laurasiatheria</taxon>
        <taxon>Eulipotyphla</taxon>
        <taxon>Talpidae</taxon>
        <taxon>Galemys</taxon>
    </lineage>
</organism>
<comment type="caution">
    <text evidence="4">The sequence shown here is derived from an EMBL/GenBank/DDBJ whole genome shotgun (WGS) entry which is preliminary data.</text>
</comment>
<dbReference type="EMBL" id="JAGFMF010011424">
    <property type="protein sequence ID" value="KAG8523012.1"/>
    <property type="molecule type" value="Genomic_DNA"/>
</dbReference>
<feature type="compositionally biased region" description="Basic residues" evidence="1">
    <location>
        <begin position="186"/>
        <end position="200"/>
    </location>
</feature>
<keyword evidence="5" id="KW-1185">Reference proteome</keyword>
<protein>
    <submittedName>
        <fullName evidence="4">Methyl-CpG-binding domain protein 3-like 1</fullName>
    </submittedName>
</protein>
<dbReference type="Pfam" id="PF16564">
    <property type="entry name" value="MBDa"/>
    <property type="match status" value="1"/>
</dbReference>
<dbReference type="Pfam" id="PF14048">
    <property type="entry name" value="MBD_C"/>
    <property type="match status" value="1"/>
</dbReference>
<feature type="domain" description="Methyl-CpG-binding" evidence="3">
    <location>
        <begin position="6"/>
        <end position="76"/>
    </location>
</feature>